<dbReference type="NCBIfam" id="TIGR00087">
    <property type="entry name" value="surE"/>
    <property type="match status" value="1"/>
</dbReference>
<comment type="caution">
    <text evidence="8">The sequence shown here is derived from an EMBL/GenBank/DDBJ whole genome shotgun (WGS) entry which is preliminary data.</text>
</comment>
<comment type="subcellular location">
    <subcellularLocation>
        <location evidence="5">Cytoplasm</location>
    </subcellularLocation>
</comment>
<dbReference type="GO" id="GO:0000166">
    <property type="term" value="F:nucleotide binding"/>
    <property type="evidence" value="ECO:0007669"/>
    <property type="project" value="UniProtKB-KW"/>
</dbReference>
<evidence type="ECO:0000313" key="8">
    <source>
        <dbReference type="EMBL" id="PJJ60224.1"/>
    </source>
</evidence>
<dbReference type="InterPro" id="IPR030048">
    <property type="entry name" value="SurE"/>
</dbReference>
<comment type="similarity">
    <text evidence="2 5">Belongs to the SurE nucleotidase family.</text>
</comment>
<feature type="binding site" evidence="5">
    <location>
        <position position="103"/>
    </location>
    <ligand>
        <name>a divalent metal cation</name>
        <dbReference type="ChEBI" id="CHEBI:60240"/>
    </ligand>
</feature>
<comment type="function">
    <text evidence="5">Nucleotidase that shows phosphatase activity on nucleoside 5'-monophosphates.</text>
</comment>
<keyword evidence="9" id="KW-1185">Reference proteome</keyword>
<organism evidence="8 9">
    <name type="scientific">Hymenobacter chitinivorans DSM 11115</name>
    <dbReference type="NCBI Taxonomy" id="1121954"/>
    <lineage>
        <taxon>Bacteria</taxon>
        <taxon>Pseudomonadati</taxon>
        <taxon>Bacteroidota</taxon>
        <taxon>Cytophagia</taxon>
        <taxon>Cytophagales</taxon>
        <taxon>Hymenobacteraceae</taxon>
        <taxon>Hymenobacter</taxon>
    </lineage>
</organism>
<comment type="catalytic activity">
    <reaction evidence="1 5">
        <text>a ribonucleoside 5'-phosphate + H2O = a ribonucleoside + phosphate</text>
        <dbReference type="Rhea" id="RHEA:12484"/>
        <dbReference type="ChEBI" id="CHEBI:15377"/>
        <dbReference type="ChEBI" id="CHEBI:18254"/>
        <dbReference type="ChEBI" id="CHEBI:43474"/>
        <dbReference type="ChEBI" id="CHEBI:58043"/>
        <dbReference type="EC" id="3.1.3.5"/>
    </reaction>
</comment>
<dbReference type="InterPro" id="IPR002828">
    <property type="entry name" value="SurE-like_Pase/nucleotidase"/>
</dbReference>
<gene>
    <name evidence="5" type="primary">surE</name>
    <name evidence="8" type="ORF">CLV45_1649</name>
</gene>
<evidence type="ECO:0000256" key="1">
    <source>
        <dbReference type="ARBA" id="ARBA00000815"/>
    </source>
</evidence>
<proteinExistence type="inferred from homology"/>
<feature type="region of interest" description="Disordered" evidence="6">
    <location>
        <begin position="268"/>
        <end position="297"/>
    </location>
</feature>
<dbReference type="Proteomes" id="UP000228535">
    <property type="component" value="Unassembled WGS sequence"/>
</dbReference>
<dbReference type="SUPFAM" id="SSF64167">
    <property type="entry name" value="SurE-like"/>
    <property type="match status" value="1"/>
</dbReference>
<feature type="binding site" evidence="5">
    <location>
        <position position="46"/>
    </location>
    <ligand>
        <name>a divalent metal cation</name>
        <dbReference type="ChEBI" id="CHEBI:60240"/>
    </ligand>
</feature>
<feature type="binding site" evidence="5">
    <location>
        <position position="15"/>
    </location>
    <ligand>
        <name>a divalent metal cation</name>
        <dbReference type="ChEBI" id="CHEBI:60240"/>
    </ligand>
</feature>
<dbReference type="OrthoDB" id="9780815at2"/>
<dbReference type="NCBIfam" id="NF001490">
    <property type="entry name" value="PRK00346.1-4"/>
    <property type="match status" value="1"/>
</dbReference>
<dbReference type="GO" id="GO:0005737">
    <property type="term" value="C:cytoplasm"/>
    <property type="evidence" value="ECO:0007669"/>
    <property type="project" value="UniProtKB-SubCell"/>
</dbReference>
<evidence type="ECO:0000256" key="2">
    <source>
        <dbReference type="ARBA" id="ARBA00011062"/>
    </source>
</evidence>
<name>A0A2M9BQK2_9BACT</name>
<dbReference type="PANTHER" id="PTHR30457">
    <property type="entry name" value="5'-NUCLEOTIDASE SURE"/>
    <property type="match status" value="1"/>
</dbReference>
<dbReference type="NCBIfam" id="NF001492">
    <property type="entry name" value="PRK00346.2-2"/>
    <property type="match status" value="1"/>
</dbReference>
<protein>
    <recommendedName>
        <fullName evidence="5">5'-nucleotidase SurE</fullName>
        <ecNumber evidence="5">3.1.3.5</ecNumber>
    </recommendedName>
    <alternativeName>
        <fullName evidence="5">Nucleoside 5'-monophosphate phosphohydrolase</fullName>
    </alternativeName>
</protein>
<dbReference type="GO" id="GO:0008253">
    <property type="term" value="F:5'-nucleotidase activity"/>
    <property type="evidence" value="ECO:0007669"/>
    <property type="project" value="UniProtKB-UniRule"/>
</dbReference>
<dbReference type="Pfam" id="PF01975">
    <property type="entry name" value="SurE"/>
    <property type="match status" value="1"/>
</dbReference>
<dbReference type="EMBL" id="PGFA01000001">
    <property type="protein sequence ID" value="PJJ60224.1"/>
    <property type="molecule type" value="Genomic_DNA"/>
</dbReference>
<evidence type="ECO:0000313" key="9">
    <source>
        <dbReference type="Proteomes" id="UP000228535"/>
    </source>
</evidence>
<evidence type="ECO:0000256" key="4">
    <source>
        <dbReference type="ARBA" id="ARBA00022801"/>
    </source>
</evidence>
<feature type="compositionally biased region" description="Low complexity" evidence="6">
    <location>
        <begin position="274"/>
        <end position="297"/>
    </location>
</feature>
<comment type="cofactor">
    <cofactor evidence="5">
        <name>a divalent metal cation</name>
        <dbReference type="ChEBI" id="CHEBI:60240"/>
    </cofactor>
    <text evidence="5">Binds 1 divalent metal cation per subunit.</text>
</comment>
<evidence type="ECO:0000256" key="3">
    <source>
        <dbReference type="ARBA" id="ARBA00022723"/>
    </source>
</evidence>
<keyword evidence="4 5" id="KW-0378">Hydrolase</keyword>
<dbReference type="EC" id="3.1.3.5" evidence="5"/>
<evidence type="ECO:0000256" key="6">
    <source>
        <dbReference type="SAM" id="MobiDB-lite"/>
    </source>
</evidence>
<sequence>MSAKARKPLILISNDDGITAPGIAMLVRVMRRIGEVVVVAPNSPQSGMGHAITIGSSLRLDPSTIFPGIEAYECSGTPADCVKLAKHMVLKDRNPDLVVSGINHGSNSSVNVLYSGTMSAAIEAAIEGLPAIGFSLCDYGHEADFSHTEEWVEHITRQALQNGIPVGTALNVNFPKKQAQPIAGAKLCRQARAKWAEEFDVRLDPHKRPYYWLIGNFVNEDQGEDTDEFALAHNYISIVPCQFDLTALHGITQMNEQWSLALNGEESKANVATKKASSPQPAQPAKAAQPAKKASRK</sequence>
<dbReference type="PANTHER" id="PTHR30457:SF0">
    <property type="entry name" value="PHOSPHATASE, PUTATIVE (AFU_ORTHOLOGUE AFUA_4G01070)-RELATED"/>
    <property type="match status" value="1"/>
</dbReference>
<reference evidence="8 9" key="1">
    <citation type="submission" date="2017-11" db="EMBL/GenBank/DDBJ databases">
        <title>Genomic Encyclopedia of Archaeal and Bacterial Type Strains, Phase II (KMG-II): From Individual Species to Whole Genera.</title>
        <authorList>
            <person name="Goeker M."/>
        </authorList>
    </citation>
    <scope>NUCLEOTIDE SEQUENCE [LARGE SCALE GENOMIC DNA]</scope>
    <source>
        <strain evidence="8 9">DSM 11115</strain>
    </source>
</reference>
<dbReference type="Gene3D" id="3.40.1210.10">
    <property type="entry name" value="Survival protein SurE-like phosphatase/nucleotidase"/>
    <property type="match status" value="1"/>
</dbReference>
<keyword evidence="5" id="KW-0547">Nucleotide-binding</keyword>
<dbReference type="GO" id="GO:0046872">
    <property type="term" value="F:metal ion binding"/>
    <property type="evidence" value="ECO:0007669"/>
    <property type="project" value="UniProtKB-UniRule"/>
</dbReference>
<dbReference type="AlphaFoldDB" id="A0A2M9BQK2"/>
<accession>A0A2M9BQK2</accession>
<evidence type="ECO:0000256" key="5">
    <source>
        <dbReference type="HAMAP-Rule" id="MF_00060"/>
    </source>
</evidence>
<feature type="domain" description="Survival protein SurE-like phosphatase/nucleotidase" evidence="7">
    <location>
        <begin position="10"/>
        <end position="196"/>
    </location>
</feature>
<keyword evidence="3 5" id="KW-0479">Metal-binding</keyword>
<evidence type="ECO:0000259" key="7">
    <source>
        <dbReference type="Pfam" id="PF01975"/>
    </source>
</evidence>
<feature type="binding site" evidence="5">
    <location>
        <position position="16"/>
    </location>
    <ligand>
        <name>a divalent metal cation</name>
        <dbReference type="ChEBI" id="CHEBI:60240"/>
    </ligand>
</feature>
<dbReference type="HAMAP" id="MF_00060">
    <property type="entry name" value="SurE"/>
    <property type="match status" value="1"/>
</dbReference>
<keyword evidence="5" id="KW-0963">Cytoplasm</keyword>
<dbReference type="InterPro" id="IPR036523">
    <property type="entry name" value="SurE-like_sf"/>
</dbReference>